<comment type="function">
    <text evidence="1 6">Hydrolyzes acetyl esters in homogalacturonan regions of pectin. In type I primary cell wall, galacturonic acid residues of pectin can be acetylated at the O-2 and O-3 positions. Decreasing the degree of acetylation of pectin gels in vitro alters their physical properties.</text>
</comment>
<dbReference type="EC" id="3.1.1.-" evidence="6"/>
<accession>A0A2P2PIS2</accession>
<name>A0A2P2PIS2_RHIMU</name>
<comment type="similarity">
    <text evidence="3 6">Belongs to the pectinacetylesterase family.</text>
</comment>
<evidence type="ECO:0000256" key="6">
    <source>
        <dbReference type="RuleBase" id="RU363114"/>
    </source>
</evidence>
<comment type="subcellular location">
    <subcellularLocation>
        <location evidence="2 6">Secreted</location>
        <location evidence="2 6">Cell wall</location>
    </subcellularLocation>
</comment>
<evidence type="ECO:0000313" key="7">
    <source>
        <dbReference type="EMBL" id="MBX54597.1"/>
    </source>
</evidence>
<reference evidence="7" key="1">
    <citation type="submission" date="2018-02" db="EMBL/GenBank/DDBJ databases">
        <title>Rhizophora mucronata_Transcriptome.</title>
        <authorList>
            <person name="Meera S.P."/>
            <person name="Sreeshan A."/>
            <person name="Augustine A."/>
        </authorList>
    </citation>
    <scope>NUCLEOTIDE SEQUENCE</scope>
    <source>
        <tissue evidence="7">Leaf</tissue>
    </source>
</reference>
<keyword evidence="4 6" id="KW-0134">Cell wall</keyword>
<dbReference type="EMBL" id="GGEC01074113">
    <property type="protein sequence ID" value="MBX54597.1"/>
    <property type="molecule type" value="Transcribed_RNA"/>
</dbReference>
<dbReference type="GO" id="GO:0016787">
    <property type="term" value="F:hydrolase activity"/>
    <property type="evidence" value="ECO:0007669"/>
    <property type="project" value="UniProtKB-KW"/>
</dbReference>
<dbReference type="GO" id="GO:0071555">
    <property type="term" value="P:cell wall organization"/>
    <property type="evidence" value="ECO:0007669"/>
    <property type="project" value="UniProtKB-KW"/>
</dbReference>
<keyword evidence="6" id="KW-0378">Hydrolase</keyword>
<protein>
    <recommendedName>
        <fullName evidence="6">Pectin acetylesterase</fullName>
        <ecNumber evidence="6">3.1.1.-</ecNumber>
    </recommendedName>
</protein>
<dbReference type="PANTHER" id="PTHR21562">
    <property type="entry name" value="NOTUM-RELATED"/>
    <property type="match status" value="1"/>
</dbReference>
<dbReference type="InterPro" id="IPR004963">
    <property type="entry name" value="PAE/NOTUM"/>
</dbReference>
<dbReference type="PANTHER" id="PTHR21562:SF69">
    <property type="entry name" value="PECTIN ACETYLESTERASE 9"/>
    <property type="match status" value="1"/>
</dbReference>
<keyword evidence="6" id="KW-0964">Secreted</keyword>
<evidence type="ECO:0000256" key="5">
    <source>
        <dbReference type="ARBA" id="ARBA00023316"/>
    </source>
</evidence>
<evidence type="ECO:0000256" key="2">
    <source>
        <dbReference type="ARBA" id="ARBA00004191"/>
    </source>
</evidence>
<keyword evidence="5 6" id="KW-0961">Cell wall biogenesis/degradation</keyword>
<evidence type="ECO:0000256" key="4">
    <source>
        <dbReference type="ARBA" id="ARBA00022512"/>
    </source>
</evidence>
<sequence>MLPSSADVKCLSDAGFFLDERDVSLNYTMRSFYENLVSLQKAEKNLNKNCTSILDKPELCIFPQYSLKYITKPFFILNSAYDEYQFNHILVPPSADLHGNWKHCKLNLAVCSSTQMETLQGLFLHVACKLL</sequence>
<proteinExistence type="inferred from homology"/>
<organism evidence="7">
    <name type="scientific">Rhizophora mucronata</name>
    <name type="common">Asiatic mangrove</name>
    <dbReference type="NCBI Taxonomy" id="61149"/>
    <lineage>
        <taxon>Eukaryota</taxon>
        <taxon>Viridiplantae</taxon>
        <taxon>Streptophyta</taxon>
        <taxon>Embryophyta</taxon>
        <taxon>Tracheophyta</taxon>
        <taxon>Spermatophyta</taxon>
        <taxon>Magnoliopsida</taxon>
        <taxon>eudicotyledons</taxon>
        <taxon>Gunneridae</taxon>
        <taxon>Pentapetalae</taxon>
        <taxon>rosids</taxon>
        <taxon>fabids</taxon>
        <taxon>Malpighiales</taxon>
        <taxon>Rhizophoraceae</taxon>
        <taxon>Rhizophora</taxon>
    </lineage>
</organism>
<dbReference type="AlphaFoldDB" id="A0A2P2PIS2"/>
<dbReference type="Pfam" id="PF03283">
    <property type="entry name" value="PAE"/>
    <property type="match status" value="1"/>
</dbReference>
<evidence type="ECO:0000256" key="3">
    <source>
        <dbReference type="ARBA" id="ARBA00005784"/>
    </source>
</evidence>
<evidence type="ECO:0000256" key="1">
    <source>
        <dbReference type="ARBA" id="ARBA00003534"/>
    </source>
</evidence>